<comment type="caution">
    <text evidence="2">The sequence shown here is derived from an EMBL/GenBank/DDBJ whole genome shotgun (WGS) entry which is preliminary data.</text>
</comment>
<evidence type="ECO:0000256" key="1">
    <source>
        <dbReference type="SAM" id="MobiDB-lite"/>
    </source>
</evidence>
<feature type="compositionally biased region" description="Polar residues" evidence="1">
    <location>
        <begin position="71"/>
        <end position="90"/>
    </location>
</feature>
<sequence length="90" mass="9996">MEIEESSLKSEENEASSVIDFISPEDELEEKFGKATLQLHTSDNEGEEKYPIFLRLLQSFVAVGLKPSPPDTYNSPISRVPRQNTTAAAP</sequence>
<evidence type="ECO:0000313" key="3">
    <source>
        <dbReference type="Proteomes" id="UP000291343"/>
    </source>
</evidence>
<proteinExistence type="predicted"/>
<dbReference type="AlphaFoldDB" id="A0A482XQ61"/>
<evidence type="ECO:0000313" key="2">
    <source>
        <dbReference type="EMBL" id="RZF47650.1"/>
    </source>
</evidence>
<accession>A0A482XQ61</accession>
<keyword evidence="3" id="KW-1185">Reference proteome</keyword>
<gene>
    <name evidence="2" type="ORF">LSTR_LSTR009534</name>
</gene>
<dbReference type="EMBL" id="QKKF02003639">
    <property type="protein sequence ID" value="RZF47650.1"/>
    <property type="molecule type" value="Genomic_DNA"/>
</dbReference>
<dbReference type="InParanoid" id="A0A482XQ61"/>
<protein>
    <submittedName>
        <fullName evidence="2">Uncharacterized protein</fullName>
    </submittedName>
</protein>
<reference evidence="2 3" key="1">
    <citation type="journal article" date="2017" name="Gigascience">
        <title>Genome sequence of the small brown planthopper, Laodelphax striatellus.</title>
        <authorList>
            <person name="Zhu J."/>
            <person name="Jiang F."/>
            <person name="Wang X."/>
            <person name="Yang P."/>
            <person name="Bao Y."/>
            <person name="Zhao W."/>
            <person name="Wang W."/>
            <person name="Lu H."/>
            <person name="Wang Q."/>
            <person name="Cui N."/>
            <person name="Li J."/>
            <person name="Chen X."/>
            <person name="Luo L."/>
            <person name="Yu J."/>
            <person name="Kang L."/>
            <person name="Cui F."/>
        </authorList>
    </citation>
    <scope>NUCLEOTIDE SEQUENCE [LARGE SCALE GENOMIC DNA]</scope>
    <source>
        <strain evidence="2">Lst14</strain>
    </source>
</reference>
<dbReference type="Proteomes" id="UP000291343">
    <property type="component" value="Unassembled WGS sequence"/>
</dbReference>
<name>A0A482XQ61_LAOST</name>
<feature type="region of interest" description="Disordered" evidence="1">
    <location>
        <begin position="67"/>
        <end position="90"/>
    </location>
</feature>
<organism evidence="2 3">
    <name type="scientific">Laodelphax striatellus</name>
    <name type="common">Small brown planthopper</name>
    <name type="synonym">Delphax striatella</name>
    <dbReference type="NCBI Taxonomy" id="195883"/>
    <lineage>
        <taxon>Eukaryota</taxon>
        <taxon>Metazoa</taxon>
        <taxon>Ecdysozoa</taxon>
        <taxon>Arthropoda</taxon>
        <taxon>Hexapoda</taxon>
        <taxon>Insecta</taxon>
        <taxon>Pterygota</taxon>
        <taxon>Neoptera</taxon>
        <taxon>Paraneoptera</taxon>
        <taxon>Hemiptera</taxon>
        <taxon>Auchenorrhyncha</taxon>
        <taxon>Fulgoroidea</taxon>
        <taxon>Delphacidae</taxon>
        <taxon>Criomorphinae</taxon>
        <taxon>Laodelphax</taxon>
    </lineage>
</organism>